<organism evidence="9 10">
    <name type="scientific">Lojkania enalia</name>
    <dbReference type="NCBI Taxonomy" id="147567"/>
    <lineage>
        <taxon>Eukaryota</taxon>
        <taxon>Fungi</taxon>
        <taxon>Dikarya</taxon>
        <taxon>Ascomycota</taxon>
        <taxon>Pezizomycotina</taxon>
        <taxon>Dothideomycetes</taxon>
        <taxon>Pleosporomycetidae</taxon>
        <taxon>Pleosporales</taxon>
        <taxon>Pleosporales incertae sedis</taxon>
        <taxon>Lojkania</taxon>
    </lineage>
</organism>
<dbReference type="InterPro" id="IPR009580">
    <property type="entry name" value="GPI_biosynthesis_protein_Pig-F"/>
</dbReference>
<keyword evidence="10" id="KW-1185">Reference proteome</keyword>
<comment type="caution">
    <text evidence="9">The sequence shown here is derived from an EMBL/GenBank/DDBJ whole genome shotgun (WGS) entry which is preliminary data.</text>
</comment>
<feature type="transmembrane region" description="Helical" evidence="8">
    <location>
        <begin position="141"/>
        <end position="162"/>
    </location>
</feature>
<name>A0A9P4K9V8_9PLEO</name>
<evidence type="ECO:0000256" key="6">
    <source>
        <dbReference type="ARBA" id="ARBA00022989"/>
    </source>
</evidence>
<dbReference type="EMBL" id="ML986613">
    <property type="protein sequence ID" value="KAF2264743.1"/>
    <property type="molecule type" value="Genomic_DNA"/>
</dbReference>
<evidence type="ECO:0000256" key="3">
    <source>
        <dbReference type="ARBA" id="ARBA00022502"/>
    </source>
</evidence>
<dbReference type="Pfam" id="PF06699">
    <property type="entry name" value="PIG-F"/>
    <property type="match status" value="1"/>
</dbReference>
<accession>A0A9P4K9V8</accession>
<reference evidence="10" key="1">
    <citation type="journal article" date="2020" name="Stud. Mycol.">
        <title>101 Dothideomycetes genomes: A test case for predicting lifestyles and emergence of pathogens.</title>
        <authorList>
            <person name="Haridas S."/>
            <person name="Albert R."/>
            <person name="Binder M."/>
            <person name="Bloem J."/>
            <person name="LaButti K."/>
            <person name="Salamov A."/>
            <person name="Andreopoulos B."/>
            <person name="Baker S."/>
            <person name="Barry K."/>
            <person name="Bills G."/>
            <person name="Bluhm B."/>
            <person name="Cannon C."/>
            <person name="Castanera R."/>
            <person name="Culley D."/>
            <person name="Daum C."/>
            <person name="Ezra D."/>
            <person name="Gonzalez J."/>
            <person name="Henrissat B."/>
            <person name="Kuo A."/>
            <person name="Liang C."/>
            <person name="Lipzen A."/>
            <person name="Lutzoni F."/>
            <person name="Magnuson J."/>
            <person name="Mondo S."/>
            <person name="Nolan M."/>
            <person name="Ohm R."/>
            <person name="Pangilinan J."/>
            <person name="Park H.-J."/>
            <person name="Ramirez L."/>
            <person name="Alfaro M."/>
            <person name="Sun H."/>
            <person name="Tritt A."/>
            <person name="Yoshinaga Y."/>
            <person name="Zwiers L.-H."/>
            <person name="Turgeon B."/>
            <person name="Goodwin S."/>
            <person name="Spatafora J."/>
            <person name="Crous P."/>
            <person name="Grigoriev I."/>
        </authorList>
    </citation>
    <scope>NUCLEOTIDE SEQUENCE [LARGE SCALE GENOMIC DNA]</scope>
    <source>
        <strain evidence="10">CBS 304.66</strain>
    </source>
</reference>
<dbReference type="GO" id="GO:0006506">
    <property type="term" value="P:GPI anchor biosynthetic process"/>
    <property type="evidence" value="ECO:0007669"/>
    <property type="project" value="UniProtKB-KW"/>
</dbReference>
<dbReference type="GO" id="GO:0005789">
    <property type="term" value="C:endoplasmic reticulum membrane"/>
    <property type="evidence" value="ECO:0007669"/>
    <property type="project" value="UniProtKB-SubCell"/>
</dbReference>
<comment type="subcellular location">
    <subcellularLocation>
        <location evidence="1">Endoplasmic reticulum membrane</location>
        <topology evidence="1">Multi-pass membrane protein</topology>
    </subcellularLocation>
</comment>
<gene>
    <name evidence="9" type="ORF">CC78DRAFT_532875</name>
</gene>
<protein>
    <submittedName>
        <fullName evidence="9">Glycosylphosphatidylinositol anchor biosynthesis protein 11</fullName>
    </submittedName>
</protein>
<evidence type="ECO:0000256" key="2">
    <source>
        <dbReference type="ARBA" id="ARBA00004687"/>
    </source>
</evidence>
<keyword evidence="5" id="KW-0256">Endoplasmic reticulum</keyword>
<dbReference type="OrthoDB" id="17366at2759"/>
<feature type="transmembrane region" description="Helical" evidence="8">
    <location>
        <begin position="183"/>
        <end position="202"/>
    </location>
</feature>
<evidence type="ECO:0000256" key="5">
    <source>
        <dbReference type="ARBA" id="ARBA00022824"/>
    </source>
</evidence>
<evidence type="ECO:0000256" key="1">
    <source>
        <dbReference type="ARBA" id="ARBA00004477"/>
    </source>
</evidence>
<keyword evidence="6 8" id="KW-1133">Transmembrane helix</keyword>
<keyword evidence="3" id="KW-0337">GPI-anchor biosynthesis</keyword>
<feature type="transmembrane region" description="Helical" evidence="8">
    <location>
        <begin position="108"/>
        <end position="135"/>
    </location>
</feature>
<dbReference type="AlphaFoldDB" id="A0A9P4K9V8"/>
<dbReference type="Proteomes" id="UP000800093">
    <property type="component" value="Unassembled WGS sequence"/>
</dbReference>
<proteinExistence type="predicted"/>
<evidence type="ECO:0000313" key="9">
    <source>
        <dbReference type="EMBL" id="KAF2264743.1"/>
    </source>
</evidence>
<keyword evidence="7 8" id="KW-0472">Membrane</keyword>
<sequence>MAAANPAEKSKSQATPIDLLNYDTAKLYTHVHPILLLSLYFYSFRSIVADPISTLSRTLLPLGVLQIAYVAICLPPTGSKDVVVEKRKPGEKKKAAPGKLESGINGKIIPAFLSLILSTLAATPLLFGILILFGAPITTHIFETGLCGAHIAFLSTIPLVYVHGVDGEKWKEIVGLLLPIDEVYGCMIGTMFGAWMGAVPIPLDWDREWQKWPITIVTGAYIGFAVGKLLGGTLLKGKRIKFE</sequence>
<evidence type="ECO:0000256" key="7">
    <source>
        <dbReference type="ARBA" id="ARBA00023136"/>
    </source>
</evidence>
<feature type="transmembrane region" description="Helical" evidence="8">
    <location>
        <begin position="214"/>
        <end position="235"/>
    </location>
</feature>
<comment type="pathway">
    <text evidence="2">Glycolipid biosynthesis; glycosylphosphatidylinositol-anchor biosynthesis.</text>
</comment>
<evidence type="ECO:0000256" key="8">
    <source>
        <dbReference type="SAM" id="Phobius"/>
    </source>
</evidence>
<evidence type="ECO:0000313" key="10">
    <source>
        <dbReference type="Proteomes" id="UP000800093"/>
    </source>
</evidence>
<evidence type="ECO:0000256" key="4">
    <source>
        <dbReference type="ARBA" id="ARBA00022692"/>
    </source>
</evidence>
<keyword evidence="4 8" id="KW-0812">Transmembrane</keyword>